<dbReference type="EMBL" id="CP012033">
    <property type="protein sequence ID" value="AKP65592.1"/>
    <property type="molecule type" value="Genomic_DNA"/>
</dbReference>
<dbReference type="Proteomes" id="UP000036000">
    <property type="component" value="Chromosome"/>
</dbReference>
<dbReference type="KEGG" id="lko:ABN16_11685"/>
<gene>
    <name evidence="1" type="ORF">ABN16_11685</name>
</gene>
<evidence type="ECO:0000313" key="1">
    <source>
        <dbReference type="EMBL" id="AKP65592.1"/>
    </source>
</evidence>
<evidence type="ECO:0000313" key="2">
    <source>
        <dbReference type="Proteomes" id="UP000036000"/>
    </source>
</evidence>
<sequence length="93" mass="10449">MRLIDFNLSTIDLHPALKLYWESTTPLPVTDLQVVTASHQLHLLAADGPALTLDQFRTRCQQVDPQTNLFIAGDTAPLRLYGYRLVPHKILLG</sequence>
<keyword evidence="2" id="KW-1185">Reference proteome</keyword>
<proteinExistence type="predicted"/>
<accession>A0AAC8ZHH9</accession>
<organism evidence="1 2">
    <name type="scientific">Levilactobacillus koreensis</name>
    <dbReference type="NCBI Taxonomy" id="637971"/>
    <lineage>
        <taxon>Bacteria</taxon>
        <taxon>Bacillati</taxon>
        <taxon>Bacillota</taxon>
        <taxon>Bacilli</taxon>
        <taxon>Lactobacillales</taxon>
        <taxon>Lactobacillaceae</taxon>
        <taxon>Levilactobacillus</taxon>
    </lineage>
</organism>
<dbReference type="RefSeq" id="WP_048735878.1">
    <property type="nucleotide sequence ID" value="NZ_CP012033.1"/>
</dbReference>
<reference evidence="1 2" key="1">
    <citation type="submission" date="2015-07" db="EMBL/GenBank/DDBJ databases">
        <title>Lactobacillus korensis/26-25/ whole genome sequencing.</title>
        <authorList>
            <person name="Kim M.K."/>
            <person name="Im W.-T."/>
            <person name="Srinivasan S."/>
            <person name="Lee J.-J."/>
        </authorList>
    </citation>
    <scope>NUCLEOTIDE SEQUENCE [LARGE SCALE GENOMIC DNA]</scope>
    <source>
        <strain evidence="1 2">26-25</strain>
    </source>
</reference>
<dbReference type="AlphaFoldDB" id="A0AAC8ZHH9"/>
<name>A0AAC8ZHH9_9LACO</name>
<protein>
    <submittedName>
        <fullName evidence="1">Uncharacterized protein</fullName>
    </submittedName>
</protein>